<dbReference type="Pfam" id="PF13976">
    <property type="entry name" value="gag_pre-integrs"/>
    <property type="match status" value="1"/>
</dbReference>
<proteinExistence type="predicted"/>
<dbReference type="InParanoid" id="A0A061F9E0"/>
<keyword evidence="4" id="KW-1185">Reference proteome</keyword>
<dbReference type="InterPro" id="IPR057670">
    <property type="entry name" value="SH3_retrovirus"/>
</dbReference>
<dbReference type="PANTHER" id="PTHR42648">
    <property type="entry name" value="TRANSPOSASE, PUTATIVE-RELATED"/>
    <property type="match status" value="1"/>
</dbReference>
<dbReference type="EMBL" id="CM001885">
    <property type="protein sequence ID" value="EOY13970.1"/>
    <property type="molecule type" value="Genomic_DNA"/>
</dbReference>
<gene>
    <name evidence="3" type="ORF">TCM_032910</name>
</gene>
<accession>A0A061F9E0</accession>
<dbReference type="Gramene" id="EOY13970">
    <property type="protein sequence ID" value="EOY13970"/>
    <property type="gene ID" value="TCM_032910"/>
</dbReference>
<protein>
    <submittedName>
        <fullName evidence="3">Uncharacterized protein</fullName>
    </submittedName>
</protein>
<dbReference type="Pfam" id="PF25597">
    <property type="entry name" value="SH3_retrovirus"/>
    <property type="match status" value="1"/>
</dbReference>
<dbReference type="InterPro" id="IPR025724">
    <property type="entry name" value="GAG-pre-integrase_dom"/>
</dbReference>
<evidence type="ECO:0000259" key="1">
    <source>
        <dbReference type="Pfam" id="PF13976"/>
    </source>
</evidence>
<dbReference type="Proteomes" id="UP000026915">
    <property type="component" value="Chromosome 7"/>
</dbReference>
<sequence>MSTTSPILEQIKNEDSYLWDRKLGHGSMNTISKLLSLGLVIRLPKLNIENDKFCDACAKGKHRGSSFKSKMNVTTIRALQLLHIDLFGPTRTTSLSGKNYGLVIADDYTRFSFLLTKMKAELNSYALNNGKENLGKFDAKSDERIFLEYSLSSNAYRTFNKRTLIVEEFIHVLFDDTNPTRKENYDDNIGILQEQFEGLVRKEVDESKIIGDPNKGVRTRAKVQNVLCQIWELVPTSNDYPFAGKMNYSLGLQITQREDGTFISPAKYTKNMLKKFGMEGTRTYYPPMSTTAMLDKEEKIGKVHLVHANS</sequence>
<dbReference type="PANTHER" id="PTHR42648:SF21">
    <property type="entry name" value="CYSTEINE-RICH RLK (RECEPTOR-LIKE PROTEIN KINASE) 8"/>
    <property type="match status" value="1"/>
</dbReference>
<dbReference type="STRING" id="3641.A0A061F9E0"/>
<organism evidence="3 4">
    <name type="scientific">Theobroma cacao</name>
    <name type="common">Cacao</name>
    <name type="synonym">Cocoa</name>
    <dbReference type="NCBI Taxonomy" id="3641"/>
    <lineage>
        <taxon>Eukaryota</taxon>
        <taxon>Viridiplantae</taxon>
        <taxon>Streptophyta</taxon>
        <taxon>Embryophyta</taxon>
        <taxon>Tracheophyta</taxon>
        <taxon>Spermatophyta</taxon>
        <taxon>Magnoliopsida</taxon>
        <taxon>eudicotyledons</taxon>
        <taxon>Gunneridae</taxon>
        <taxon>Pentapetalae</taxon>
        <taxon>rosids</taxon>
        <taxon>malvids</taxon>
        <taxon>Malvales</taxon>
        <taxon>Malvaceae</taxon>
        <taxon>Byttnerioideae</taxon>
        <taxon>Theobroma</taxon>
    </lineage>
</organism>
<reference evidence="3 4" key="1">
    <citation type="journal article" date="2013" name="Genome Biol.">
        <title>The genome sequence of the most widely cultivated cacao type and its use to identify candidate genes regulating pod color.</title>
        <authorList>
            <person name="Motamayor J.C."/>
            <person name="Mockaitis K."/>
            <person name="Schmutz J."/>
            <person name="Haiminen N."/>
            <person name="Iii D.L."/>
            <person name="Cornejo O."/>
            <person name="Findley S.D."/>
            <person name="Zheng P."/>
            <person name="Utro F."/>
            <person name="Royaert S."/>
            <person name="Saski C."/>
            <person name="Jenkins J."/>
            <person name="Podicheti R."/>
            <person name="Zhao M."/>
            <person name="Scheffler B.E."/>
            <person name="Stack J.C."/>
            <person name="Feltus F.A."/>
            <person name="Mustiga G.M."/>
            <person name="Amores F."/>
            <person name="Phillips W."/>
            <person name="Marelli J.P."/>
            <person name="May G.D."/>
            <person name="Shapiro H."/>
            <person name="Ma J."/>
            <person name="Bustamante C.D."/>
            <person name="Schnell R.J."/>
            <person name="Main D."/>
            <person name="Gilbert D."/>
            <person name="Parida L."/>
            <person name="Kuhn D.N."/>
        </authorList>
    </citation>
    <scope>NUCLEOTIDE SEQUENCE [LARGE SCALE GENOMIC DNA]</scope>
    <source>
        <strain evidence="4">cv. Matina 1-6</strain>
    </source>
</reference>
<feature type="domain" description="Retroviral polymerase SH3-like" evidence="2">
    <location>
        <begin position="125"/>
        <end position="182"/>
    </location>
</feature>
<evidence type="ECO:0000313" key="4">
    <source>
        <dbReference type="Proteomes" id="UP000026915"/>
    </source>
</evidence>
<evidence type="ECO:0000313" key="3">
    <source>
        <dbReference type="EMBL" id="EOY13970.1"/>
    </source>
</evidence>
<dbReference type="HOGENOM" id="CLU_898371_0_0_1"/>
<name>A0A061F9E0_THECC</name>
<feature type="domain" description="GAG-pre-integrase" evidence="1">
    <location>
        <begin position="12"/>
        <end position="62"/>
    </location>
</feature>
<dbReference type="AlphaFoldDB" id="A0A061F9E0"/>
<evidence type="ECO:0000259" key="2">
    <source>
        <dbReference type="Pfam" id="PF25597"/>
    </source>
</evidence>
<dbReference type="eggNOG" id="KOG0017">
    <property type="taxonomic scope" value="Eukaryota"/>
</dbReference>
<dbReference type="InterPro" id="IPR039537">
    <property type="entry name" value="Retrotran_Ty1/copia-like"/>
</dbReference>